<dbReference type="EMBL" id="MU001671">
    <property type="protein sequence ID" value="KAF2461333.1"/>
    <property type="molecule type" value="Genomic_DNA"/>
</dbReference>
<feature type="region of interest" description="Disordered" evidence="1">
    <location>
        <begin position="1"/>
        <end position="785"/>
    </location>
</feature>
<feature type="compositionally biased region" description="Polar residues" evidence="1">
    <location>
        <begin position="844"/>
        <end position="854"/>
    </location>
</feature>
<name>A0A6A6PD30_9PEZI</name>
<feature type="compositionally biased region" description="Polar residues" evidence="1">
    <location>
        <begin position="253"/>
        <end position="284"/>
    </location>
</feature>
<protein>
    <recommendedName>
        <fullName evidence="4">Methyltransferase type 11 domain-containing protein</fullName>
    </recommendedName>
</protein>
<feature type="compositionally biased region" description="Basic and acidic residues" evidence="1">
    <location>
        <begin position="487"/>
        <end position="497"/>
    </location>
</feature>
<gene>
    <name evidence="2" type="ORF">BDY21DRAFT_278788</name>
</gene>
<feature type="compositionally biased region" description="Low complexity" evidence="1">
    <location>
        <begin position="622"/>
        <end position="635"/>
    </location>
</feature>
<feature type="compositionally biased region" description="Polar residues" evidence="1">
    <location>
        <begin position="1229"/>
        <end position="1271"/>
    </location>
</feature>
<feature type="compositionally biased region" description="Low complexity" evidence="1">
    <location>
        <begin position="310"/>
        <end position="319"/>
    </location>
</feature>
<evidence type="ECO:0008006" key="4">
    <source>
        <dbReference type="Google" id="ProtNLM"/>
    </source>
</evidence>
<proteinExistence type="predicted"/>
<evidence type="ECO:0000256" key="1">
    <source>
        <dbReference type="SAM" id="MobiDB-lite"/>
    </source>
</evidence>
<dbReference type="Proteomes" id="UP000799766">
    <property type="component" value="Unassembled WGS sequence"/>
</dbReference>
<feature type="compositionally biased region" description="Low complexity" evidence="1">
    <location>
        <begin position="940"/>
        <end position="954"/>
    </location>
</feature>
<feature type="compositionally biased region" description="Polar residues" evidence="1">
    <location>
        <begin position="342"/>
        <end position="351"/>
    </location>
</feature>
<feature type="compositionally biased region" description="Polar residues" evidence="1">
    <location>
        <begin position="1167"/>
        <end position="1183"/>
    </location>
</feature>
<dbReference type="OrthoDB" id="5382952at2759"/>
<sequence>MSSYKSNRNPARGSMSPQRNPASRLPTRSATPTAPASSGIPVPSASASSSSRLAKKRHSKESENTRPARKPSAAAGGPSRSVAPKPAGSSRVTPALRQQPQVPPSRPSQRLDVPSNVRTPSLVSGSSASTVESPQSVNVRKRPSPAVRQGSASSRPRGGSASSQEDGRAAAKPPPPSSAFNDPFPSSVLGITLPPPHSTSSAGRRDVGEYVPGIDPPQLLTEDLPPPTPLYAAASASPSTNTRYSESPGPFSHASTPTSMSSHSPGIVVTSKSNPRARPSSPTRVNRVAPSSRGDASTLEPQPLASIRESSTSSSSASTVKAGDGSAKQKERSVAKPPLSTLLGSSEQVSESLDKATQAAPEGHRRPASPRPQHPPELAHLLESPPRQAANARPPRPSREGTSDILSLREPSPVIQSNLTSLGSTYHRRQSSTESKTSSTAQGPRSKLPTQSKAPSRNPSPNLGTVSNLPRAASRTRTAREQAASPREQHGDGEMPKKAVTAPQPSPSPNKFSSRFGFFRRAKTEPSPSASAPKPERKLKKGPMAGTGHEGYGKYAARGRSGSTTSGTGSVGARSVSADSDTAAPVKRRPSSRKSSIGSSKGGESDVDDFFLERLNPVVIRGEGSSTVSVNSSSENGEEEGGARRRPPSLLPSAMTGAVRSPSPSKQTPGQQRRPSDSGDEGHRFNVRTIAARRSFRRSQLAADDKSLRLPKPIKTTVLGSESESIRSSDHEAESAPLSKVGSNKGSKDIKGKSTVKPKDEAQPKLSRKWNFFQRTHAPPKKEKAVAEVPVALNRQAPPRSVAHYALGDAVAPVDMEDLERLMQEADETDDQGLSDRKERRRSNTVSEETSTAHASRDDFKRSILLPDLPSLPWTGRSQEVGISESPRQMSPQPYGRKHIPEMSPSPQLTQSPWPSQDQFGKALEVQEPAHHPPPPSIPPSTTAPAAPRPSRLPQVGRIPQVVSRRDRDRQPPAASFSRPFGPSQPSPAASSQVGTSYFSPNEQRCSVTGAPGGADRRLSGDAGSVQPAFEETYFSRLRSRDRPPSPVASAISPPEFFAFPRRNNSELSYSSSSGILTFPTALAAVPPLHAGNDLPSEDEVWREYDDLIDDVLNGPQPKTPASATSSHGAPFQYNHLATKKGEERAPEKEANLEPPHLTLSMIRSHTKSLSDSSNCRASSNPRGSRMPSTMHPLGTPNTTLSIAEFFSGYGERNAGSIVDPVTGRLSLPSTSRISAGSGRTSLPTSLRLGSNTNQLEQLKSPNRNSAPSMSKSRDSRLVELADTEADGLVSMANLRFGALMVSKWLSFGRVLFSPAHFEMKNVAEDRVLILDGLGKDWSYYCALTYPEASVYNLGPDASMSSTPGVGDSGAWQSLPNHRHIHHPHIGAPFPFPRGFFAAVIFRFPSAASEVALRHAVFECKRVLRPGGYLELSVLDLDMQNMGNRARRAVRNLKVKMQVADSNVSLKPISDNIQRLLGRRGFENLKCCLVGVPAAGRIPSSQDMGLGANAESGEDRNVNFSDLLKRTSGNTDEGITKMVARVGRWWYSRCYESGVLPYNDLSQSIWADDALVRECEKRGTSFRLLICHAQKPMVARRRTVSV</sequence>
<feature type="compositionally biased region" description="Polar residues" evidence="1">
    <location>
        <begin position="905"/>
        <end position="919"/>
    </location>
</feature>
<feature type="compositionally biased region" description="Polar residues" evidence="1">
    <location>
        <begin position="414"/>
        <end position="424"/>
    </location>
</feature>
<feature type="region of interest" description="Disordered" evidence="1">
    <location>
        <begin position="1167"/>
        <end position="1194"/>
    </location>
</feature>
<keyword evidence="3" id="KW-1185">Reference proteome</keyword>
<feature type="compositionally biased region" description="Polar residues" evidence="1">
    <location>
        <begin position="994"/>
        <end position="1007"/>
    </location>
</feature>
<feature type="compositionally biased region" description="Polar residues" evidence="1">
    <location>
        <begin position="1"/>
        <end position="32"/>
    </location>
</feature>
<feature type="compositionally biased region" description="Basic and acidic residues" evidence="1">
    <location>
        <begin position="746"/>
        <end position="763"/>
    </location>
</feature>
<evidence type="ECO:0000313" key="2">
    <source>
        <dbReference type="EMBL" id="KAF2461333.1"/>
    </source>
</evidence>
<feature type="compositionally biased region" description="Polar residues" evidence="1">
    <location>
        <begin position="116"/>
        <end position="138"/>
    </location>
</feature>
<feature type="compositionally biased region" description="Basic and acidic residues" evidence="1">
    <location>
        <begin position="674"/>
        <end position="684"/>
    </location>
</feature>
<feature type="region of interest" description="Disordered" evidence="1">
    <location>
        <begin position="818"/>
        <end position="1027"/>
    </location>
</feature>
<feature type="compositionally biased region" description="Low complexity" evidence="1">
    <location>
        <begin position="34"/>
        <end position="51"/>
    </location>
</feature>
<feature type="compositionally biased region" description="Basic and acidic residues" evidence="1">
    <location>
        <begin position="724"/>
        <end position="734"/>
    </location>
</feature>
<feature type="compositionally biased region" description="Low complexity" evidence="1">
    <location>
        <begin position="148"/>
        <end position="164"/>
    </location>
</feature>
<feature type="compositionally biased region" description="Polar residues" evidence="1">
    <location>
        <begin position="662"/>
        <end position="673"/>
    </location>
</feature>
<dbReference type="InterPro" id="IPR029063">
    <property type="entry name" value="SAM-dependent_MTases_sf"/>
</dbReference>
<feature type="compositionally biased region" description="Polar residues" evidence="1">
    <location>
        <begin position="432"/>
        <end position="468"/>
    </location>
</feature>
<accession>A0A6A6PD30</accession>
<dbReference type="SUPFAM" id="SSF53335">
    <property type="entry name" value="S-adenosyl-L-methionine-dependent methyltransferases"/>
    <property type="match status" value="1"/>
</dbReference>
<feature type="compositionally biased region" description="Low complexity" evidence="1">
    <location>
        <begin position="556"/>
        <end position="578"/>
    </location>
</feature>
<reference evidence="2" key="1">
    <citation type="journal article" date="2020" name="Stud. Mycol.">
        <title>101 Dothideomycetes genomes: a test case for predicting lifestyles and emergence of pathogens.</title>
        <authorList>
            <person name="Haridas S."/>
            <person name="Albert R."/>
            <person name="Binder M."/>
            <person name="Bloem J."/>
            <person name="Labutti K."/>
            <person name="Salamov A."/>
            <person name="Andreopoulos B."/>
            <person name="Baker S."/>
            <person name="Barry K."/>
            <person name="Bills G."/>
            <person name="Bluhm B."/>
            <person name="Cannon C."/>
            <person name="Castanera R."/>
            <person name="Culley D."/>
            <person name="Daum C."/>
            <person name="Ezra D."/>
            <person name="Gonzalez J."/>
            <person name="Henrissat B."/>
            <person name="Kuo A."/>
            <person name="Liang C."/>
            <person name="Lipzen A."/>
            <person name="Lutzoni F."/>
            <person name="Magnuson J."/>
            <person name="Mondo S."/>
            <person name="Nolan M."/>
            <person name="Ohm R."/>
            <person name="Pangilinan J."/>
            <person name="Park H.-J."/>
            <person name="Ramirez L."/>
            <person name="Alfaro M."/>
            <person name="Sun H."/>
            <person name="Tritt A."/>
            <person name="Yoshinaga Y."/>
            <person name="Zwiers L.-H."/>
            <person name="Turgeon B."/>
            <person name="Goodwin S."/>
            <person name="Spatafora J."/>
            <person name="Crous P."/>
            <person name="Grigoriev I."/>
        </authorList>
    </citation>
    <scope>NUCLEOTIDE SEQUENCE</scope>
    <source>
        <strain evidence="2">ATCC 16933</strain>
    </source>
</reference>
<evidence type="ECO:0000313" key="3">
    <source>
        <dbReference type="Proteomes" id="UP000799766"/>
    </source>
</evidence>
<feature type="compositionally biased region" description="Polar residues" evidence="1">
    <location>
        <begin position="236"/>
        <end position="245"/>
    </location>
</feature>
<organism evidence="2 3">
    <name type="scientific">Lineolata rhizophorae</name>
    <dbReference type="NCBI Taxonomy" id="578093"/>
    <lineage>
        <taxon>Eukaryota</taxon>
        <taxon>Fungi</taxon>
        <taxon>Dikarya</taxon>
        <taxon>Ascomycota</taxon>
        <taxon>Pezizomycotina</taxon>
        <taxon>Dothideomycetes</taxon>
        <taxon>Dothideomycetes incertae sedis</taxon>
        <taxon>Lineolatales</taxon>
        <taxon>Lineolataceae</taxon>
        <taxon>Lineolata</taxon>
    </lineage>
</organism>
<feature type="region of interest" description="Disordered" evidence="1">
    <location>
        <begin position="1229"/>
        <end position="1276"/>
    </location>
</feature>